<dbReference type="RefSeq" id="WP_155445745.1">
    <property type="nucleotide sequence ID" value="NZ_JAOQNR010000004.1"/>
</dbReference>
<accession>A0A6N8DPG0</accession>
<dbReference type="Proteomes" id="UP000439113">
    <property type="component" value="Unassembled WGS sequence"/>
</dbReference>
<sequence>MRPEMLVNTCVAALRLEGCGSEAIAFLLAESAVDALTAAGLRVENFDGGVEHLVIAMRERAADLRAMRAAPTLMLVANRESA</sequence>
<comment type="caution">
    <text evidence="1">The sequence shown here is derived from an EMBL/GenBank/DDBJ whole genome shotgun (WGS) entry which is preliminary data.</text>
</comment>
<proteinExistence type="predicted"/>
<evidence type="ECO:0000313" key="2">
    <source>
        <dbReference type="Proteomes" id="UP000439113"/>
    </source>
</evidence>
<name>A0A6N8DPG0_RHOAC</name>
<dbReference type="EMBL" id="WNKS01000005">
    <property type="protein sequence ID" value="MTV31061.1"/>
    <property type="molecule type" value="Genomic_DNA"/>
</dbReference>
<dbReference type="AlphaFoldDB" id="A0A6N8DPG0"/>
<gene>
    <name evidence="1" type="ORF">GJ654_08645</name>
</gene>
<organism evidence="1 2">
    <name type="scientific">Rhodoblastus acidophilus</name>
    <name type="common">Rhodopseudomonas acidophila</name>
    <dbReference type="NCBI Taxonomy" id="1074"/>
    <lineage>
        <taxon>Bacteria</taxon>
        <taxon>Pseudomonadati</taxon>
        <taxon>Pseudomonadota</taxon>
        <taxon>Alphaproteobacteria</taxon>
        <taxon>Hyphomicrobiales</taxon>
        <taxon>Rhodoblastaceae</taxon>
        <taxon>Rhodoblastus</taxon>
    </lineage>
</organism>
<reference evidence="1 2" key="1">
    <citation type="submission" date="2019-11" db="EMBL/GenBank/DDBJ databases">
        <title>Whole-genome sequence of a Rhodoblastus acidophilus DSM 142.</title>
        <authorList>
            <person name="Kyndt J.A."/>
            <person name="Meyer T.E."/>
        </authorList>
    </citation>
    <scope>NUCLEOTIDE SEQUENCE [LARGE SCALE GENOMIC DNA]</scope>
    <source>
        <strain evidence="1 2">DSM 142</strain>
    </source>
</reference>
<evidence type="ECO:0000313" key="1">
    <source>
        <dbReference type="EMBL" id="MTV31061.1"/>
    </source>
</evidence>
<protein>
    <submittedName>
        <fullName evidence="1">Uncharacterized protein</fullName>
    </submittedName>
</protein>
<dbReference type="OrthoDB" id="8463073at2"/>